<organism evidence="2 3">
    <name type="scientific">Ulvibacterium marinum</name>
    <dbReference type="NCBI Taxonomy" id="2419782"/>
    <lineage>
        <taxon>Bacteria</taxon>
        <taxon>Pseudomonadati</taxon>
        <taxon>Bacteroidota</taxon>
        <taxon>Flavobacteriia</taxon>
        <taxon>Flavobacteriales</taxon>
        <taxon>Flavobacteriaceae</taxon>
        <taxon>Ulvibacterium</taxon>
    </lineage>
</organism>
<feature type="chain" id="PRO_5017466632" evidence="1">
    <location>
        <begin position="23"/>
        <end position="155"/>
    </location>
</feature>
<evidence type="ECO:0000313" key="2">
    <source>
        <dbReference type="EMBL" id="RKN79853.1"/>
    </source>
</evidence>
<comment type="caution">
    <text evidence="2">The sequence shown here is derived from an EMBL/GenBank/DDBJ whole genome shotgun (WGS) entry which is preliminary data.</text>
</comment>
<gene>
    <name evidence="2" type="ORF">D7Z94_16410</name>
</gene>
<evidence type="ECO:0000256" key="1">
    <source>
        <dbReference type="SAM" id="SignalP"/>
    </source>
</evidence>
<dbReference type="AlphaFoldDB" id="A0A3B0C1V4"/>
<dbReference type="InterPro" id="IPR012348">
    <property type="entry name" value="RNR-like"/>
</dbReference>
<sequence>MIIMKSLSILVAMLFISSFGLAQNLKTAINTDDSKIALHGYSPVSYLDLGIAQKGLKEYQVTHNGIKYYFTSMEQKKSFEANPEKYLPEYGGYCAFGVSVGAKFRIDPNKFVAKDGKYYLFLYDLEVDAQQLWLAGNHEELVTKADTNWKKLRTK</sequence>
<reference evidence="2 3" key="1">
    <citation type="submission" date="2018-10" db="EMBL/GenBank/DDBJ databases">
        <title>Ulvibacterium marinum gen. nov., sp. nov., a novel marine bacterium of the family Flavobacteriaceae, isolated from a culture of the green alga Ulva prolifera.</title>
        <authorList>
            <person name="Zhang Z."/>
        </authorList>
    </citation>
    <scope>NUCLEOTIDE SEQUENCE [LARGE SCALE GENOMIC DNA]</scope>
    <source>
        <strain evidence="2 3">CCMM003</strain>
    </source>
</reference>
<accession>A0A3B0C1V4</accession>
<keyword evidence="1" id="KW-0732">Signal</keyword>
<keyword evidence="3" id="KW-1185">Reference proteome</keyword>
<proteinExistence type="predicted"/>
<dbReference type="GO" id="GO:0016491">
    <property type="term" value="F:oxidoreductase activity"/>
    <property type="evidence" value="ECO:0007669"/>
    <property type="project" value="InterPro"/>
</dbReference>
<feature type="signal peptide" evidence="1">
    <location>
        <begin position="1"/>
        <end position="22"/>
    </location>
</feature>
<dbReference type="EMBL" id="RBCJ01000003">
    <property type="protein sequence ID" value="RKN79853.1"/>
    <property type="molecule type" value="Genomic_DNA"/>
</dbReference>
<protein>
    <submittedName>
        <fullName evidence="2">YHS domain-containing protein</fullName>
    </submittedName>
</protein>
<dbReference type="Proteomes" id="UP000276603">
    <property type="component" value="Unassembled WGS sequence"/>
</dbReference>
<evidence type="ECO:0000313" key="3">
    <source>
        <dbReference type="Proteomes" id="UP000276603"/>
    </source>
</evidence>
<dbReference type="NCBIfam" id="NF041384">
    <property type="entry name" value="YHS_seleno_dom"/>
    <property type="match status" value="1"/>
</dbReference>
<name>A0A3B0C1V4_9FLAO</name>
<dbReference type="Gene3D" id="1.10.620.20">
    <property type="entry name" value="Ribonucleotide Reductase, subunit A"/>
    <property type="match status" value="1"/>
</dbReference>
<dbReference type="OrthoDB" id="344729at2"/>